<gene>
    <name evidence="2" type="ORF">PAPYR_2350</name>
</gene>
<feature type="compositionally biased region" description="Basic residues" evidence="1">
    <location>
        <begin position="107"/>
        <end position="118"/>
    </location>
</feature>
<dbReference type="EMBL" id="JAPMOS010000008">
    <property type="protein sequence ID" value="KAJ4461305.1"/>
    <property type="molecule type" value="Genomic_DNA"/>
</dbReference>
<protein>
    <submittedName>
        <fullName evidence="2">Uncharacterized protein</fullName>
    </submittedName>
</protein>
<evidence type="ECO:0000313" key="3">
    <source>
        <dbReference type="Proteomes" id="UP001141327"/>
    </source>
</evidence>
<dbReference type="Proteomes" id="UP001141327">
    <property type="component" value="Unassembled WGS sequence"/>
</dbReference>
<evidence type="ECO:0000256" key="1">
    <source>
        <dbReference type="SAM" id="MobiDB-lite"/>
    </source>
</evidence>
<feature type="region of interest" description="Disordered" evidence="1">
    <location>
        <begin position="35"/>
        <end position="68"/>
    </location>
</feature>
<sequence>MTGRIIGRGDVGADGGLGFLPASVIDRNDVVSELVAQPPSPGLQHSRRQYQSQQQPTNYTPTGPFMTKKRAPEVDRMYDLRSRDQRIEKKLNRPVFVKAQQPLSVSLKKKRAQAKKQAKNAAPGLHPLG</sequence>
<reference evidence="2" key="1">
    <citation type="journal article" date="2022" name="bioRxiv">
        <title>Genomics of Preaxostyla Flagellates Illuminates Evolutionary Transitions and the Path Towards Mitochondrial Loss.</title>
        <authorList>
            <person name="Novak L.V.F."/>
            <person name="Treitli S.C."/>
            <person name="Pyrih J."/>
            <person name="Halakuc P."/>
            <person name="Pipaliya S.V."/>
            <person name="Vacek V."/>
            <person name="Brzon O."/>
            <person name="Soukal P."/>
            <person name="Eme L."/>
            <person name="Dacks J.B."/>
            <person name="Karnkowska A."/>
            <person name="Elias M."/>
            <person name="Hampl V."/>
        </authorList>
    </citation>
    <scope>NUCLEOTIDE SEQUENCE</scope>
    <source>
        <strain evidence="2">RCP-MX</strain>
    </source>
</reference>
<comment type="caution">
    <text evidence="2">The sequence shown here is derived from an EMBL/GenBank/DDBJ whole genome shotgun (WGS) entry which is preliminary data.</text>
</comment>
<evidence type="ECO:0000313" key="2">
    <source>
        <dbReference type="EMBL" id="KAJ4461305.1"/>
    </source>
</evidence>
<feature type="region of interest" description="Disordered" evidence="1">
    <location>
        <begin position="102"/>
        <end position="129"/>
    </location>
</feature>
<accession>A0ABQ8UQ60</accession>
<keyword evidence="3" id="KW-1185">Reference proteome</keyword>
<organism evidence="2 3">
    <name type="scientific">Paratrimastix pyriformis</name>
    <dbReference type="NCBI Taxonomy" id="342808"/>
    <lineage>
        <taxon>Eukaryota</taxon>
        <taxon>Metamonada</taxon>
        <taxon>Preaxostyla</taxon>
        <taxon>Paratrimastigidae</taxon>
        <taxon>Paratrimastix</taxon>
    </lineage>
</organism>
<proteinExistence type="predicted"/>
<name>A0ABQ8UQ60_9EUKA</name>